<dbReference type="PROSITE" id="PS51318">
    <property type="entry name" value="TAT"/>
    <property type="match status" value="1"/>
</dbReference>
<evidence type="ECO:0000313" key="4">
    <source>
        <dbReference type="Proteomes" id="UP001307760"/>
    </source>
</evidence>
<reference evidence="3 4" key="1">
    <citation type="submission" date="2023-12" db="EMBL/GenBank/DDBJ databases">
        <title>30 novel species of actinomycetes from the DSMZ collection.</title>
        <authorList>
            <person name="Nouioui I."/>
        </authorList>
    </citation>
    <scope>NUCLEOTIDE SEQUENCE [LARGE SCALE GENOMIC DNA]</scope>
    <source>
        <strain evidence="3 4">DSM 41528</strain>
    </source>
</reference>
<feature type="compositionally biased region" description="Polar residues" evidence="1">
    <location>
        <begin position="39"/>
        <end position="49"/>
    </location>
</feature>
<dbReference type="Proteomes" id="UP001307760">
    <property type="component" value="Unassembled WGS sequence"/>
</dbReference>
<comment type="caution">
    <text evidence="3">The sequence shown here is derived from an EMBL/GenBank/DDBJ whole genome shotgun (WGS) entry which is preliminary data.</text>
</comment>
<sequence>MRRSRRSRTLLLPALLAGAMAATAGAHAPAAPPAGAQASTVSDTLPTPTRQAGAVDLAHWMEQLRPQIGTRPLNRIAMPGSHDAGSWSIHDGSGLCRSGDTYDVSRVWPGLAASMAHTQSRPIVDQLDAGARYIDLRLCYQDGQWYTYHGGLLGGAFFDGPSGTGEAASLARWITGHPSEVVILGVRVTADAAELPAAREDAMRRLKALLPGRTAPYGAPGTGGRTPTSPYEAFLSAGTNTVLVDTSGAVHDPQVWPAGTASDRGSYGYPNPQWTDYLEALFRPDVAKEKLP</sequence>
<evidence type="ECO:0000313" key="3">
    <source>
        <dbReference type="EMBL" id="MEE4417777.1"/>
    </source>
</evidence>
<dbReference type="SUPFAM" id="SSF51695">
    <property type="entry name" value="PLC-like phosphodiesterases"/>
    <property type="match status" value="1"/>
</dbReference>
<dbReference type="RefSeq" id="WP_330820229.1">
    <property type="nucleotide sequence ID" value="NZ_JAZBJP010000001.1"/>
</dbReference>
<feature type="compositionally biased region" description="Low complexity" evidence="1">
    <location>
        <begin position="27"/>
        <end position="38"/>
    </location>
</feature>
<evidence type="ECO:0000256" key="1">
    <source>
        <dbReference type="SAM" id="MobiDB-lite"/>
    </source>
</evidence>
<keyword evidence="2" id="KW-0732">Signal</keyword>
<proteinExistence type="predicted"/>
<dbReference type="EMBL" id="JAZBJP010000001">
    <property type="protein sequence ID" value="MEE4417777.1"/>
    <property type="molecule type" value="Genomic_DNA"/>
</dbReference>
<evidence type="ECO:0008006" key="5">
    <source>
        <dbReference type="Google" id="ProtNLM"/>
    </source>
</evidence>
<dbReference type="InterPro" id="IPR017946">
    <property type="entry name" value="PLC-like_Pdiesterase_TIM-brl"/>
</dbReference>
<organism evidence="3 4">
    <name type="scientific">Streptomyces bugieae</name>
    <dbReference type="NCBI Taxonomy" id="3098223"/>
    <lineage>
        <taxon>Bacteria</taxon>
        <taxon>Bacillati</taxon>
        <taxon>Actinomycetota</taxon>
        <taxon>Actinomycetes</taxon>
        <taxon>Kitasatosporales</taxon>
        <taxon>Streptomycetaceae</taxon>
        <taxon>Streptomyces</taxon>
    </lineage>
</organism>
<protein>
    <recommendedName>
        <fullName evidence="5">Phosphatidylinositol diacylglycerol-lyase</fullName>
    </recommendedName>
</protein>
<keyword evidence="4" id="KW-1185">Reference proteome</keyword>
<feature type="chain" id="PRO_5046748207" description="Phosphatidylinositol diacylglycerol-lyase" evidence="2">
    <location>
        <begin position="25"/>
        <end position="292"/>
    </location>
</feature>
<dbReference type="PROSITE" id="PS50007">
    <property type="entry name" value="PIPLC_X_DOMAIN"/>
    <property type="match status" value="1"/>
</dbReference>
<dbReference type="PANTHER" id="PTHR13593">
    <property type="match status" value="1"/>
</dbReference>
<dbReference type="InterPro" id="IPR051057">
    <property type="entry name" value="PI-PLC_domain"/>
</dbReference>
<dbReference type="Gene3D" id="3.20.20.190">
    <property type="entry name" value="Phosphatidylinositol (PI) phosphodiesterase"/>
    <property type="match status" value="1"/>
</dbReference>
<dbReference type="InterPro" id="IPR006311">
    <property type="entry name" value="TAT_signal"/>
</dbReference>
<dbReference type="PANTHER" id="PTHR13593:SF113">
    <property type="entry name" value="SI:DKEY-266F7.9"/>
    <property type="match status" value="1"/>
</dbReference>
<name>A0ABU7NFY0_9ACTN</name>
<feature type="signal peptide" evidence="2">
    <location>
        <begin position="1"/>
        <end position="24"/>
    </location>
</feature>
<gene>
    <name evidence="3" type="ORF">V2J85_00175</name>
</gene>
<evidence type="ECO:0000256" key="2">
    <source>
        <dbReference type="SAM" id="SignalP"/>
    </source>
</evidence>
<accession>A0ABU7NFY0</accession>
<feature type="region of interest" description="Disordered" evidence="1">
    <location>
        <begin position="27"/>
        <end position="49"/>
    </location>
</feature>